<dbReference type="RefSeq" id="WP_220220983.1">
    <property type="nucleotide sequence ID" value="NZ_CP048268.1"/>
</dbReference>
<name>A0ABX8W6P0_9LACO</name>
<keyword evidence="1" id="KW-0732">Signal</keyword>
<organism evidence="2 3">
    <name type="scientific">Lactobacillus panisapium</name>
    <dbReference type="NCBI Taxonomy" id="2012495"/>
    <lineage>
        <taxon>Bacteria</taxon>
        <taxon>Bacillati</taxon>
        <taxon>Bacillota</taxon>
        <taxon>Bacilli</taxon>
        <taxon>Lactobacillales</taxon>
        <taxon>Lactobacillaceae</taxon>
        <taxon>Lactobacillus</taxon>
    </lineage>
</organism>
<proteinExistence type="predicted"/>
<protein>
    <submittedName>
        <fullName evidence="2">Uncharacterized protein</fullName>
    </submittedName>
</protein>
<keyword evidence="3" id="KW-1185">Reference proteome</keyword>
<evidence type="ECO:0000256" key="1">
    <source>
        <dbReference type="SAM" id="SignalP"/>
    </source>
</evidence>
<evidence type="ECO:0000313" key="3">
    <source>
        <dbReference type="Proteomes" id="UP000826550"/>
    </source>
</evidence>
<evidence type="ECO:0000313" key="2">
    <source>
        <dbReference type="EMBL" id="QYN52590.1"/>
    </source>
</evidence>
<feature type="signal peptide" evidence="1">
    <location>
        <begin position="1"/>
        <end position="19"/>
    </location>
</feature>
<dbReference type="Proteomes" id="UP000826550">
    <property type="component" value="Chromosome"/>
</dbReference>
<feature type="chain" id="PRO_5047349386" evidence="1">
    <location>
        <begin position="20"/>
        <end position="203"/>
    </location>
</feature>
<reference evidence="2 3" key="1">
    <citation type="submission" date="2020-01" db="EMBL/GenBank/DDBJ databases">
        <title>Vast differences in strain-level diversity in the gut microbiota of two closely related honey bee species.</title>
        <authorList>
            <person name="Ellegaard K.M."/>
            <person name="Suenami S."/>
            <person name="Miyazaki R."/>
            <person name="Engel P."/>
        </authorList>
    </citation>
    <scope>NUCLEOTIDE SEQUENCE [LARGE SCALE GENOMIC DNA]</scope>
    <source>
        <strain evidence="2 3">ESL0416</strain>
    </source>
</reference>
<gene>
    <name evidence="2" type="ORF">GYM71_03860</name>
</gene>
<dbReference type="EMBL" id="CP048268">
    <property type="protein sequence ID" value="QYN52590.1"/>
    <property type="molecule type" value="Genomic_DNA"/>
</dbReference>
<accession>A0ABX8W6P0</accession>
<sequence>MKSKKIITLLAAATVTLTAATGVVATQAEQTQAASVKKSKYGFKKSFTFPTSWRGKWYSTNNLTPSPMNIQKTSFDTPWTNEHVKAVKVGKVKGTNKYPWQMTKAWKLKNAGVFAKYTRVTTKKMNGEKWIVLSPVDQKSTKKGYAFTVKTELIDGKKEPVLFQSHPQEGKVTNQFFTSEELAKKYATYEFKDMTYSKVNPRQ</sequence>